<feature type="domain" description="HTH marR-type" evidence="1">
    <location>
        <begin position="1"/>
        <end position="138"/>
    </location>
</feature>
<gene>
    <name evidence="2" type="ORF">MQE36_01070</name>
</gene>
<dbReference type="PRINTS" id="PR00598">
    <property type="entry name" value="HTHMARR"/>
</dbReference>
<dbReference type="Pfam" id="PF01047">
    <property type="entry name" value="MarR"/>
    <property type="match status" value="1"/>
</dbReference>
<dbReference type="SMART" id="SM00347">
    <property type="entry name" value="HTH_MARR"/>
    <property type="match status" value="1"/>
</dbReference>
<organism evidence="2 3">
    <name type="scientific">Zhouia spongiae</name>
    <dbReference type="NCBI Taxonomy" id="2202721"/>
    <lineage>
        <taxon>Bacteria</taxon>
        <taxon>Pseudomonadati</taxon>
        <taxon>Bacteroidota</taxon>
        <taxon>Flavobacteriia</taxon>
        <taxon>Flavobacteriales</taxon>
        <taxon>Flavobacteriaceae</taxon>
        <taxon>Zhouia</taxon>
    </lineage>
</organism>
<dbReference type="InterPro" id="IPR036390">
    <property type="entry name" value="WH_DNA-bd_sf"/>
</dbReference>
<dbReference type="Proteomes" id="UP000829476">
    <property type="component" value="Chromosome"/>
</dbReference>
<dbReference type="RefSeq" id="WP_242937358.1">
    <property type="nucleotide sequence ID" value="NZ_CP094326.1"/>
</dbReference>
<name>A0ABY3YM93_9FLAO</name>
<dbReference type="InterPro" id="IPR000835">
    <property type="entry name" value="HTH_MarR-typ"/>
</dbReference>
<dbReference type="Gene3D" id="1.10.10.10">
    <property type="entry name" value="Winged helix-like DNA-binding domain superfamily/Winged helix DNA-binding domain"/>
    <property type="match status" value="1"/>
</dbReference>
<sequence>MTDHKKAVINLVYTANIISEKITDALKPFDVSTPQFNVLRILRGQKNKPANLCTIQERMIHKMSNTTRLVDKLIDKGFVKRNTCEQNRRKVEIFITQKGLDVLVEMDEAVCNAEQQVINELSREELIRLNVLLDKLRK</sequence>
<dbReference type="InterPro" id="IPR039422">
    <property type="entry name" value="MarR/SlyA-like"/>
</dbReference>
<evidence type="ECO:0000313" key="2">
    <source>
        <dbReference type="EMBL" id="UNY98956.1"/>
    </source>
</evidence>
<evidence type="ECO:0000313" key="3">
    <source>
        <dbReference type="Proteomes" id="UP000829476"/>
    </source>
</evidence>
<dbReference type="PROSITE" id="PS50995">
    <property type="entry name" value="HTH_MARR_2"/>
    <property type="match status" value="1"/>
</dbReference>
<evidence type="ECO:0000259" key="1">
    <source>
        <dbReference type="PROSITE" id="PS50995"/>
    </source>
</evidence>
<dbReference type="InterPro" id="IPR036388">
    <property type="entry name" value="WH-like_DNA-bd_sf"/>
</dbReference>
<dbReference type="PANTHER" id="PTHR33164">
    <property type="entry name" value="TRANSCRIPTIONAL REGULATOR, MARR FAMILY"/>
    <property type="match status" value="1"/>
</dbReference>
<dbReference type="PANTHER" id="PTHR33164:SF43">
    <property type="entry name" value="HTH-TYPE TRANSCRIPTIONAL REPRESSOR YETL"/>
    <property type="match status" value="1"/>
</dbReference>
<dbReference type="SUPFAM" id="SSF46785">
    <property type="entry name" value="Winged helix' DNA-binding domain"/>
    <property type="match status" value="1"/>
</dbReference>
<accession>A0ABY3YM93</accession>
<protein>
    <submittedName>
        <fullName evidence="2">MarR family transcriptional regulator</fullName>
    </submittedName>
</protein>
<keyword evidence="3" id="KW-1185">Reference proteome</keyword>
<reference evidence="2 3" key="1">
    <citation type="journal article" date="2018" name="Int. J. Syst. Evol. Microbiol.">
        <title>Zhouia spongiae sp. nov., isolated from a marine sponge.</title>
        <authorList>
            <person name="Zhuang L."/>
            <person name="Lin B."/>
            <person name="Qin F."/>
            <person name="Luo L."/>
        </authorList>
    </citation>
    <scope>NUCLEOTIDE SEQUENCE [LARGE SCALE GENOMIC DNA]</scope>
    <source>
        <strain evidence="2 3">HN-Y44</strain>
    </source>
</reference>
<dbReference type="EMBL" id="CP094326">
    <property type="protein sequence ID" value="UNY98956.1"/>
    <property type="molecule type" value="Genomic_DNA"/>
</dbReference>
<proteinExistence type="predicted"/>